<evidence type="ECO:0000313" key="2">
    <source>
        <dbReference type="Proteomes" id="UP000001817"/>
    </source>
</evidence>
<dbReference type="KEGG" id="bxe:Bxe_A3002"/>
<name>Q141L2_PARXL</name>
<sequence length="108" mass="12049">MHTLTAPVASRTAHTATTDRTRFVPFVRAQSFPFAKSSLVIKEDSDYPRPDHNLKKCVYRLLRHRSVAGDARSGTLLLAEQQILSADGSRQDTVAIATCEPNLYKYTV</sequence>
<dbReference type="AlphaFoldDB" id="Q141L2"/>
<dbReference type="STRING" id="266265.Bxe_A3002"/>
<dbReference type="EMBL" id="CP000270">
    <property type="protein sequence ID" value="ABE29977.1"/>
    <property type="molecule type" value="Genomic_DNA"/>
</dbReference>
<accession>Q141L2</accession>
<proteinExistence type="predicted"/>
<reference evidence="1 2" key="1">
    <citation type="journal article" date="2006" name="Proc. Natl. Acad. Sci. U.S.A.">
        <title>Burkholderia xenovorans LB400 harbors a multi-replicon, 9.73-Mbp genome shaped for versatility.</title>
        <authorList>
            <person name="Chain P.S."/>
            <person name="Denef V.J."/>
            <person name="Konstantinidis K.T."/>
            <person name="Vergez L.M."/>
            <person name="Agullo L."/>
            <person name="Reyes V.L."/>
            <person name="Hauser L."/>
            <person name="Cordova M."/>
            <person name="Gomez L."/>
            <person name="Gonzalez M."/>
            <person name="Land M."/>
            <person name="Lao V."/>
            <person name="Larimer F."/>
            <person name="LiPuma J.J."/>
            <person name="Mahenthiralingam E."/>
            <person name="Malfatti S.A."/>
            <person name="Marx C.J."/>
            <person name="Parnell J.J."/>
            <person name="Ramette A."/>
            <person name="Richardson P."/>
            <person name="Seeger M."/>
            <person name="Smith D."/>
            <person name="Spilker T."/>
            <person name="Sul W.J."/>
            <person name="Tsoi T.V."/>
            <person name="Ulrich L.E."/>
            <person name="Zhulin I.B."/>
            <person name="Tiedje J.M."/>
        </authorList>
    </citation>
    <scope>NUCLEOTIDE SEQUENCE [LARGE SCALE GENOMIC DNA]</scope>
    <source>
        <strain evidence="1 2">LB400</strain>
    </source>
</reference>
<gene>
    <name evidence="1" type="ORF">Bxe_A3002</name>
</gene>
<protein>
    <submittedName>
        <fullName evidence="1">Uncharacterized protein</fullName>
    </submittedName>
</protein>
<dbReference type="Proteomes" id="UP000001817">
    <property type="component" value="Chromosome 1"/>
</dbReference>
<evidence type="ECO:0000313" key="1">
    <source>
        <dbReference type="EMBL" id="ABE29977.1"/>
    </source>
</evidence>
<organism evidence="1 2">
    <name type="scientific">Paraburkholderia xenovorans (strain LB400)</name>
    <dbReference type="NCBI Taxonomy" id="266265"/>
    <lineage>
        <taxon>Bacteria</taxon>
        <taxon>Pseudomonadati</taxon>
        <taxon>Pseudomonadota</taxon>
        <taxon>Betaproteobacteria</taxon>
        <taxon>Burkholderiales</taxon>
        <taxon>Burkholderiaceae</taxon>
        <taxon>Paraburkholderia</taxon>
    </lineage>
</organism>
<keyword evidence="2" id="KW-1185">Reference proteome</keyword>